<protein>
    <recommendedName>
        <fullName evidence="2">CCHC-type domain-containing protein</fullName>
    </recommendedName>
</protein>
<reference evidence="3" key="1">
    <citation type="submission" date="2020-08" db="EMBL/GenBank/DDBJ databases">
        <title>Multicomponent nature underlies the extraordinary mechanical properties of spider dragline silk.</title>
        <authorList>
            <person name="Kono N."/>
            <person name="Nakamura H."/>
            <person name="Mori M."/>
            <person name="Yoshida Y."/>
            <person name="Ohtoshi R."/>
            <person name="Malay A.D."/>
            <person name="Moran D.A.P."/>
            <person name="Tomita M."/>
            <person name="Numata K."/>
            <person name="Arakawa K."/>
        </authorList>
    </citation>
    <scope>NUCLEOTIDE SEQUENCE</scope>
</reference>
<keyword evidence="1" id="KW-0862">Zinc</keyword>
<evidence type="ECO:0000313" key="3">
    <source>
        <dbReference type="EMBL" id="GFY22867.1"/>
    </source>
</evidence>
<dbReference type="InterPro" id="IPR001878">
    <property type="entry name" value="Znf_CCHC"/>
</dbReference>
<dbReference type="GO" id="GO:0003676">
    <property type="term" value="F:nucleic acid binding"/>
    <property type="evidence" value="ECO:0007669"/>
    <property type="project" value="InterPro"/>
</dbReference>
<gene>
    <name evidence="3" type="primary">NCL1_29458</name>
    <name evidence="3" type="ORF">TNCV_2181281</name>
</gene>
<feature type="domain" description="CCHC-type" evidence="2">
    <location>
        <begin position="91"/>
        <end position="105"/>
    </location>
</feature>
<sequence length="165" mass="18477">MADVKDPKSALLYALKVEAATQASCIDSHSIREARVTADEPCESRCKKEIEKLKEEMRALIPQRYNRRGCWGCGHLRSNCPRNNKEDSRTKCWGCGGAGHIRKICTVQMLSSQRKCSHQKGSLDGNIEAPSRGHFIENNKYSWGVEKKFGVIDPVVRQVSTPSIS</sequence>
<keyword evidence="4" id="KW-1185">Reference proteome</keyword>
<dbReference type="Proteomes" id="UP000887159">
    <property type="component" value="Unassembled WGS sequence"/>
</dbReference>
<dbReference type="EMBL" id="BMAU01021361">
    <property type="protein sequence ID" value="GFY22867.1"/>
    <property type="molecule type" value="Genomic_DNA"/>
</dbReference>
<evidence type="ECO:0000256" key="1">
    <source>
        <dbReference type="PROSITE-ProRule" id="PRU00047"/>
    </source>
</evidence>
<dbReference type="PROSITE" id="PS50158">
    <property type="entry name" value="ZF_CCHC"/>
    <property type="match status" value="1"/>
</dbReference>
<comment type="caution">
    <text evidence="3">The sequence shown here is derived from an EMBL/GenBank/DDBJ whole genome shotgun (WGS) entry which is preliminary data.</text>
</comment>
<proteinExistence type="predicted"/>
<accession>A0A8X6VUP9</accession>
<evidence type="ECO:0000313" key="4">
    <source>
        <dbReference type="Proteomes" id="UP000887159"/>
    </source>
</evidence>
<dbReference type="AlphaFoldDB" id="A0A8X6VUP9"/>
<dbReference type="SMART" id="SM00343">
    <property type="entry name" value="ZnF_C2HC"/>
    <property type="match status" value="2"/>
</dbReference>
<organism evidence="3 4">
    <name type="scientific">Trichonephila clavipes</name>
    <name type="common">Golden silk orbweaver</name>
    <name type="synonym">Nephila clavipes</name>
    <dbReference type="NCBI Taxonomy" id="2585209"/>
    <lineage>
        <taxon>Eukaryota</taxon>
        <taxon>Metazoa</taxon>
        <taxon>Ecdysozoa</taxon>
        <taxon>Arthropoda</taxon>
        <taxon>Chelicerata</taxon>
        <taxon>Arachnida</taxon>
        <taxon>Araneae</taxon>
        <taxon>Araneomorphae</taxon>
        <taxon>Entelegynae</taxon>
        <taxon>Araneoidea</taxon>
        <taxon>Nephilidae</taxon>
        <taxon>Trichonephila</taxon>
    </lineage>
</organism>
<dbReference type="GO" id="GO:0008270">
    <property type="term" value="F:zinc ion binding"/>
    <property type="evidence" value="ECO:0007669"/>
    <property type="project" value="UniProtKB-KW"/>
</dbReference>
<name>A0A8X6VUP9_TRICX</name>
<keyword evidence="1" id="KW-0863">Zinc-finger</keyword>
<evidence type="ECO:0000259" key="2">
    <source>
        <dbReference type="PROSITE" id="PS50158"/>
    </source>
</evidence>
<keyword evidence="1" id="KW-0479">Metal-binding</keyword>